<reference evidence="11" key="1">
    <citation type="submission" date="2013-12" db="EMBL/GenBank/DDBJ databases">
        <authorList>
            <person name="Genoscope - CEA"/>
        </authorList>
    </citation>
    <scope>NUCLEOTIDE SEQUENCE</scope>
    <source>
        <strain evidence="11">CBS 1993</strain>
    </source>
</reference>
<keyword evidence="6" id="KW-0413">Isomerase</keyword>
<evidence type="ECO:0000256" key="4">
    <source>
        <dbReference type="ARBA" id="ARBA00005028"/>
    </source>
</evidence>
<evidence type="ECO:0000256" key="6">
    <source>
        <dbReference type="ARBA" id="ARBA00023235"/>
    </source>
</evidence>
<name>W6MT78_9ASCO</name>
<keyword evidence="12" id="KW-1185">Reference proteome</keyword>
<dbReference type="GO" id="GO:0003978">
    <property type="term" value="F:UDP-glucose 4-epimerase activity"/>
    <property type="evidence" value="ECO:0007669"/>
    <property type="project" value="UniProtKB-EC"/>
</dbReference>
<dbReference type="Gene3D" id="3.40.50.720">
    <property type="entry name" value="NAD(P)-binding Rossmann-like Domain"/>
    <property type="match status" value="1"/>
</dbReference>
<dbReference type="Proteomes" id="UP000019384">
    <property type="component" value="Unassembled WGS sequence"/>
</dbReference>
<dbReference type="InterPro" id="IPR005886">
    <property type="entry name" value="UDP_G4E"/>
</dbReference>
<comment type="catalytic activity">
    <reaction evidence="1">
        <text>UDP-alpha-D-glucose = UDP-alpha-D-galactose</text>
        <dbReference type="Rhea" id="RHEA:22168"/>
        <dbReference type="ChEBI" id="CHEBI:58885"/>
        <dbReference type="ChEBI" id="CHEBI:66914"/>
        <dbReference type="EC" id="5.1.3.2"/>
    </reaction>
</comment>
<evidence type="ECO:0000256" key="5">
    <source>
        <dbReference type="ARBA" id="ARBA00023027"/>
    </source>
</evidence>
<sequence>MSFVLVTGGAGYIGSHTVVELIQNGHQVVIVDNLSNSSYDSISRIEYLTRSKVPFHKVDLTDYSGLDAVFDQYEFKTVLHFAGLKAVGESARNPLKYHNNNVIGSINLLRTMQSHGCKSIIFSSSATVYGDVTRLEGQRIPIVETCPTQPTNPYGQTKLAVENTLRDVFAADQQWRIAILRYFNPIGAHSSGLLGENPHGVPDNLLPLIAQVASGRGKFSVFGTDYDSVDGTPIRDYVHVVDLAQGHVAALHHLDGLKEGTGICREWNLGTGTGSTVFEVHSSFERASNRKVPYTVATRRPGDVLNLTADVSRAATELGWRARLTVDKACDDLWLWTERHPSSGYQNVDGRVRLSSATGAIKVQIGAQGDIESITIGTQRLQGTRIQFKNLYGPAVRRTSNGFAVEYATDTTPIVYQFEFQSESRVCFTLYEIGAESLPRFEQVFEAVSEKYACSSSTFEIVDEMVET</sequence>
<dbReference type="PANTHER" id="PTHR43725:SF47">
    <property type="entry name" value="UDP-GLUCOSE 4-EPIMERASE"/>
    <property type="match status" value="1"/>
</dbReference>
<evidence type="ECO:0000256" key="3">
    <source>
        <dbReference type="ARBA" id="ARBA00004947"/>
    </source>
</evidence>
<comment type="similarity">
    <text evidence="8">In the N-terminal section; belongs to the NAD(P)-dependent epimerase/dehydratase family.</text>
</comment>
<protein>
    <recommendedName>
        <fullName evidence="10">NAD(P)-binding domain-containing protein</fullName>
    </recommendedName>
</protein>
<reference evidence="11" key="2">
    <citation type="submission" date="2014-02" db="EMBL/GenBank/DDBJ databases">
        <title>Complete DNA sequence of /Kuraishia capsulata/ illustrates novel genomic features among budding yeasts (/Saccharomycotina/).</title>
        <authorList>
            <person name="Morales L."/>
            <person name="Noel B."/>
            <person name="Porcel B."/>
            <person name="Marcet-Houben M."/>
            <person name="Hullo M-F."/>
            <person name="Sacerdot C."/>
            <person name="Tekaia F."/>
            <person name="Leh-Louis V."/>
            <person name="Despons L."/>
            <person name="Khanna V."/>
            <person name="Aury J-M."/>
            <person name="Barbe V."/>
            <person name="Couloux A."/>
            <person name="Labadie K."/>
            <person name="Pelletier E."/>
            <person name="Souciet J-L."/>
            <person name="Boekhout T."/>
            <person name="Gabaldon T."/>
            <person name="Wincker P."/>
            <person name="Dujon B."/>
        </authorList>
    </citation>
    <scope>NUCLEOTIDE SEQUENCE</scope>
    <source>
        <strain evidence="11">CBS 1993</strain>
    </source>
</reference>
<keyword evidence="5" id="KW-0520">NAD</keyword>
<dbReference type="RefSeq" id="XP_022462000.1">
    <property type="nucleotide sequence ID" value="XM_022604963.1"/>
</dbReference>
<comment type="similarity">
    <text evidence="9">In the C-terminal section; belongs to the aldose epimerase family.</text>
</comment>
<dbReference type="GO" id="GO:0005829">
    <property type="term" value="C:cytosol"/>
    <property type="evidence" value="ECO:0007669"/>
    <property type="project" value="TreeGrafter"/>
</dbReference>
<dbReference type="AlphaFoldDB" id="W6MT78"/>
<dbReference type="GO" id="GO:0006012">
    <property type="term" value="P:galactose metabolic process"/>
    <property type="evidence" value="ECO:0007669"/>
    <property type="project" value="InterPro"/>
</dbReference>
<dbReference type="Pfam" id="PF16363">
    <property type="entry name" value="GDP_Man_Dehyd"/>
    <property type="match status" value="1"/>
</dbReference>
<dbReference type="InterPro" id="IPR016040">
    <property type="entry name" value="NAD(P)-bd_dom"/>
</dbReference>
<dbReference type="PANTHER" id="PTHR43725">
    <property type="entry name" value="UDP-GLUCOSE 4-EPIMERASE"/>
    <property type="match status" value="1"/>
</dbReference>
<dbReference type="GeneID" id="34523388"/>
<evidence type="ECO:0000256" key="9">
    <source>
        <dbReference type="ARBA" id="ARBA00038238"/>
    </source>
</evidence>
<gene>
    <name evidence="11" type="ORF">KUCA_T00006016001</name>
</gene>
<comment type="function">
    <text evidence="7">Mutarotase converts alpha-aldose to the beta-anomer. It is active on D-glucose, L-arabinose, D-xylose, D-galactose, maltose and lactose.</text>
</comment>
<dbReference type="OrthoDB" id="9402762at2759"/>
<evidence type="ECO:0000259" key="10">
    <source>
        <dbReference type="Pfam" id="PF16363"/>
    </source>
</evidence>
<proteinExistence type="inferred from homology"/>
<evidence type="ECO:0000313" key="11">
    <source>
        <dbReference type="EMBL" id="CDK30021.1"/>
    </source>
</evidence>
<dbReference type="CDD" id="cd05247">
    <property type="entry name" value="UDP_G4E_1_SDR_e"/>
    <property type="match status" value="1"/>
</dbReference>
<comment type="pathway">
    <text evidence="3">Carbohydrate metabolism; galactose metabolism.</text>
</comment>
<evidence type="ECO:0000256" key="1">
    <source>
        <dbReference type="ARBA" id="ARBA00000083"/>
    </source>
</evidence>
<dbReference type="EMBL" id="HG793131">
    <property type="protein sequence ID" value="CDK30021.1"/>
    <property type="molecule type" value="Genomic_DNA"/>
</dbReference>
<dbReference type="NCBIfam" id="TIGR01179">
    <property type="entry name" value="galE"/>
    <property type="match status" value="1"/>
</dbReference>
<comment type="cofactor">
    <cofactor evidence="2">
        <name>NAD(+)</name>
        <dbReference type="ChEBI" id="CHEBI:57540"/>
    </cofactor>
</comment>
<evidence type="ECO:0000256" key="8">
    <source>
        <dbReference type="ARBA" id="ARBA00037955"/>
    </source>
</evidence>
<evidence type="ECO:0000256" key="2">
    <source>
        <dbReference type="ARBA" id="ARBA00001911"/>
    </source>
</evidence>
<dbReference type="InterPro" id="IPR036291">
    <property type="entry name" value="NAD(P)-bd_dom_sf"/>
</dbReference>
<dbReference type="STRING" id="1382522.W6MT78"/>
<dbReference type="Gene3D" id="3.90.25.10">
    <property type="entry name" value="UDP-galactose 4-epimerase, domain 1"/>
    <property type="match status" value="1"/>
</dbReference>
<accession>W6MT78</accession>
<evidence type="ECO:0000256" key="7">
    <source>
        <dbReference type="ARBA" id="ARBA00037676"/>
    </source>
</evidence>
<dbReference type="SUPFAM" id="SSF51735">
    <property type="entry name" value="NAD(P)-binding Rossmann-fold domains"/>
    <property type="match status" value="1"/>
</dbReference>
<comment type="pathway">
    <text evidence="4">Carbohydrate metabolism; hexose metabolism.</text>
</comment>
<organism evidence="11 12">
    <name type="scientific">Kuraishia capsulata CBS 1993</name>
    <dbReference type="NCBI Taxonomy" id="1382522"/>
    <lineage>
        <taxon>Eukaryota</taxon>
        <taxon>Fungi</taxon>
        <taxon>Dikarya</taxon>
        <taxon>Ascomycota</taxon>
        <taxon>Saccharomycotina</taxon>
        <taxon>Pichiomycetes</taxon>
        <taxon>Pichiales</taxon>
        <taxon>Pichiaceae</taxon>
        <taxon>Kuraishia</taxon>
    </lineage>
</organism>
<dbReference type="HOGENOM" id="CLU_007383_1_10_1"/>
<evidence type="ECO:0000313" key="12">
    <source>
        <dbReference type="Proteomes" id="UP000019384"/>
    </source>
</evidence>
<feature type="domain" description="NAD(P)-binding" evidence="10">
    <location>
        <begin position="5"/>
        <end position="332"/>
    </location>
</feature>